<comment type="caution">
    <text evidence="7">The sequence shown here is derived from an EMBL/GenBank/DDBJ whole genome shotgun (WGS) entry which is preliminary data.</text>
</comment>
<feature type="region of interest" description="Disordered" evidence="4">
    <location>
        <begin position="749"/>
        <end position="804"/>
    </location>
</feature>
<dbReference type="AlphaFoldDB" id="A0A2T9Z1W6"/>
<dbReference type="InterPro" id="IPR050729">
    <property type="entry name" value="Rho-GAP"/>
</dbReference>
<dbReference type="STRING" id="61424.A0A2T9Z1W6"/>
<accession>A0A2T9Z1W6</accession>
<dbReference type="Pfam" id="PF00620">
    <property type="entry name" value="RhoGAP"/>
    <property type="match status" value="1"/>
</dbReference>
<dbReference type="PANTHER" id="PTHR23176">
    <property type="entry name" value="RHO/RAC/CDC GTPASE-ACTIVATING PROTEIN"/>
    <property type="match status" value="1"/>
</dbReference>
<dbReference type="InterPro" id="IPR031160">
    <property type="entry name" value="F_BAR_dom"/>
</dbReference>
<evidence type="ECO:0000256" key="1">
    <source>
        <dbReference type="ARBA" id="ARBA00022468"/>
    </source>
</evidence>
<feature type="domain" description="Rho-GAP" evidence="5">
    <location>
        <begin position="371"/>
        <end position="563"/>
    </location>
</feature>
<evidence type="ECO:0000256" key="4">
    <source>
        <dbReference type="SAM" id="MobiDB-lite"/>
    </source>
</evidence>
<proteinExistence type="predicted"/>
<dbReference type="InterPro" id="IPR001060">
    <property type="entry name" value="FCH_dom"/>
</dbReference>
<dbReference type="InterPro" id="IPR027267">
    <property type="entry name" value="AH/BAR_dom_sf"/>
</dbReference>
<evidence type="ECO:0000256" key="2">
    <source>
        <dbReference type="PROSITE-ProRule" id="PRU01077"/>
    </source>
</evidence>
<evidence type="ECO:0008006" key="9">
    <source>
        <dbReference type="Google" id="ProtNLM"/>
    </source>
</evidence>
<name>A0A2T9Z1W6_9FUNG</name>
<dbReference type="OrthoDB" id="437889at2759"/>
<dbReference type="Gene3D" id="1.20.1270.60">
    <property type="entry name" value="Arfaptin homology (AH) domain/BAR domain"/>
    <property type="match status" value="1"/>
</dbReference>
<dbReference type="InterPro" id="IPR000198">
    <property type="entry name" value="RhoGAP_dom"/>
</dbReference>
<feature type="compositionally biased region" description="Low complexity" evidence="4">
    <location>
        <begin position="757"/>
        <end position="769"/>
    </location>
</feature>
<gene>
    <name evidence="7" type="ORF">BB559_001461</name>
</gene>
<dbReference type="InterPro" id="IPR008936">
    <property type="entry name" value="Rho_GTPase_activation_prot"/>
</dbReference>
<dbReference type="Proteomes" id="UP000245699">
    <property type="component" value="Unassembled WGS sequence"/>
</dbReference>
<evidence type="ECO:0000256" key="3">
    <source>
        <dbReference type="SAM" id="Coils"/>
    </source>
</evidence>
<protein>
    <recommendedName>
        <fullName evidence="9">Rho-GAP domain-containing protein</fullName>
    </recommendedName>
</protein>
<feature type="compositionally biased region" description="Polar residues" evidence="4">
    <location>
        <begin position="694"/>
        <end position="707"/>
    </location>
</feature>
<dbReference type="SMART" id="SM00055">
    <property type="entry name" value="FCH"/>
    <property type="match status" value="1"/>
</dbReference>
<dbReference type="PROSITE" id="PS50238">
    <property type="entry name" value="RHOGAP"/>
    <property type="match status" value="1"/>
</dbReference>
<dbReference type="PANTHER" id="PTHR23176:SF129">
    <property type="entry name" value="RHO GTPASE ACTIVATING PROTEIN AT 16F, ISOFORM E-RELATED"/>
    <property type="match status" value="1"/>
</dbReference>
<keyword evidence="1" id="KW-0343">GTPase activation</keyword>
<dbReference type="PROSITE" id="PS51741">
    <property type="entry name" value="F_BAR"/>
    <property type="match status" value="1"/>
</dbReference>
<dbReference type="Gene3D" id="1.10.555.10">
    <property type="entry name" value="Rho GTPase activation protein"/>
    <property type="match status" value="1"/>
</dbReference>
<dbReference type="EMBL" id="MBFT01000074">
    <property type="protein sequence ID" value="PVU98571.1"/>
    <property type="molecule type" value="Genomic_DNA"/>
</dbReference>
<keyword evidence="2 3" id="KW-0175">Coiled coil</keyword>
<dbReference type="GO" id="GO:0005737">
    <property type="term" value="C:cytoplasm"/>
    <property type="evidence" value="ECO:0007669"/>
    <property type="project" value="TreeGrafter"/>
</dbReference>
<feature type="region of interest" description="Disordered" evidence="4">
    <location>
        <begin position="694"/>
        <end position="722"/>
    </location>
</feature>
<dbReference type="Pfam" id="PF00611">
    <property type="entry name" value="FCH"/>
    <property type="match status" value="1"/>
</dbReference>
<dbReference type="SMART" id="SM00324">
    <property type="entry name" value="RhoGAP"/>
    <property type="match status" value="1"/>
</dbReference>
<evidence type="ECO:0000313" key="7">
    <source>
        <dbReference type="EMBL" id="PVU98571.1"/>
    </source>
</evidence>
<feature type="coiled-coil region" evidence="3">
    <location>
        <begin position="134"/>
        <end position="186"/>
    </location>
</feature>
<keyword evidence="8" id="KW-1185">Reference proteome</keyword>
<evidence type="ECO:0000259" key="6">
    <source>
        <dbReference type="PROSITE" id="PS51741"/>
    </source>
</evidence>
<feature type="region of interest" description="Disordered" evidence="4">
    <location>
        <begin position="1"/>
        <end position="23"/>
    </location>
</feature>
<dbReference type="SUPFAM" id="SSF103657">
    <property type="entry name" value="BAR/IMD domain-like"/>
    <property type="match status" value="1"/>
</dbReference>
<organism evidence="7 8">
    <name type="scientific">Furculomyces boomerangus</name>
    <dbReference type="NCBI Taxonomy" id="61424"/>
    <lineage>
        <taxon>Eukaryota</taxon>
        <taxon>Fungi</taxon>
        <taxon>Fungi incertae sedis</taxon>
        <taxon>Zoopagomycota</taxon>
        <taxon>Kickxellomycotina</taxon>
        <taxon>Harpellomycetes</taxon>
        <taxon>Harpellales</taxon>
        <taxon>Harpellaceae</taxon>
        <taxon>Furculomyces</taxon>
    </lineage>
</organism>
<dbReference type="CDD" id="cd00159">
    <property type="entry name" value="RhoGAP"/>
    <property type="match status" value="1"/>
</dbReference>
<dbReference type="SUPFAM" id="SSF48350">
    <property type="entry name" value="GTPase activation domain, GAP"/>
    <property type="match status" value="1"/>
</dbReference>
<feature type="compositionally biased region" description="Basic and acidic residues" evidence="4">
    <location>
        <begin position="708"/>
        <end position="718"/>
    </location>
</feature>
<sequence length="804" mass="90272">MDQSSSYEEGIIPPKPISKDSPETKISIKLATENHSEIDQDEILNLSNIKGSVDILLERSRQSLASCRETALFLKKRASTEDEYSRNLHRTAVSTSKSLEKTTGRVDSFLMSWQRAMDIHEQLASNRTKFSLILSEMSEDLTNYVKEKEKIRKQLKDTEIQYSKAIDESEQSLEKYRIRYETQSAEWEKSLIRKAERMDVNQNKNPPKSKNMGTTVTGIFRQNKSLTAEALERMEQEARVKAKIANEQYKSQLVETNKIRNDYYKYQLPKILMTVRMFVEEIDNALKWHLGKYSYAYECTILSDALTVKPNDKDGLMDIVSGIDNVSDLKNFLSDWSTASRKIENKTILYNEYKMSPAAHYLANRKQVFGVVLSEHLLRDNIKIPPVLIKCAEIVELHGLQNEGIYRISGQNSAVIKLKNEFDFDPYLTNLDGDNFVGDINSITGVLKMYFRELPGSLIPEEQANLMAKILSSPNMSNEENAKAFKPVLSGLPYGHLDTLAYLIKHLNRVQSFQEYNMMSAPNLAIVFGPTLVSTINQGSGIDSFRMQTKIVEFMLNNANSLFPSIAIDGTQQDEINGGLFDETAIGGSLASEVFLNVGDIKHKTNDISSIDIDSPKVGDTETGFLGAISENGEIFELETPEKSSSYDLDLAEETKSLSILTASGDHSNELPPHGKLMASSPKSLKSFKMYNNANKHLSPTTGAPTEQKNKQQGKMDFRNSQQSIKNYSGTRKMSNYSAKNVFNVIVGSKSDSGNISNSEPSKYSASSSPKTRFDFASKIPKLSQENTKHSPRSPVIPGSERDE</sequence>
<evidence type="ECO:0000259" key="5">
    <source>
        <dbReference type="PROSITE" id="PS50238"/>
    </source>
</evidence>
<dbReference type="GO" id="GO:0005096">
    <property type="term" value="F:GTPase activator activity"/>
    <property type="evidence" value="ECO:0007669"/>
    <property type="project" value="UniProtKB-KW"/>
</dbReference>
<feature type="domain" description="F-BAR" evidence="6">
    <location>
        <begin position="36"/>
        <end position="328"/>
    </location>
</feature>
<evidence type="ECO:0000313" key="8">
    <source>
        <dbReference type="Proteomes" id="UP000245699"/>
    </source>
</evidence>
<reference evidence="7 8" key="1">
    <citation type="journal article" date="2018" name="MBio">
        <title>Comparative Genomics Reveals the Core Gene Toolbox for the Fungus-Insect Symbiosis.</title>
        <authorList>
            <person name="Wang Y."/>
            <person name="Stata M."/>
            <person name="Wang W."/>
            <person name="Stajich J.E."/>
            <person name="White M.M."/>
            <person name="Moncalvo J.M."/>
        </authorList>
    </citation>
    <scope>NUCLEOTIDE SEQUENCE [LARGE SCALE GENOMIC DNA]</scope>
    <source>
        <strain evidence="7 8">AUS-77-4</strain>
    </source>
</reference>
<dbReference type="GO" id="GO:0007165">
    <property type="term" value="P:signal transduction"/>
    <property type="evidence" value="ECO:0007669"/>
    <property type="project" value="InterPro"/>
</dbReference>